<dbReference type="eggNOG" id="COG2153">
    <property type="taxonomic scope" value="Bacteria"/>
</dbReference>
<evidence type="ECO:0000313" key="3">
    <source>
        <dbReference type="Proteomes" id="UP000007437"/>
    </source>
</evidence>
<dbReference type="InterPro" id="IPR016181">
    <property type="entry name" value="Acyl_CoA_acyltransferase"/>
</dbReference>
<dbReference type="Proteomes" id="UP000007437">
    <property type="component" value="Chromosome"/>
</dbReference>
<dbReference type="STRING" id="882378.RBRH_03894"/>
<proteinExistence type="predicted"/>
<evidence type="ECO:0000259" key="1">
    <source>
        <dbReference type="Pfam" id="PF13673"/>
    </source>
</evidence>
<protein>
    <submittedName>
        <fullName evidence="2">Acetyltransferase, GNAT family</fullName>
    </submittedName>
</protein>
<keyword evidence="2" id="KW-0808">Transferase</keyword>
<dbReference type="GO" id="GO:0016747">
    <property type="term" value="F:acyltransferase activity, transferring groups other than amino-acyl groups"/>
    <property type="evidence" value="ECO:0007669"/>
    <property type="project" value="InterPro"/>
</dbReference>
<dbReference type="EMBL" id="FR687359">
    <property type="protein sequence ID" value="CBW75367.1"/>
    <property type="molecule type" value="Genomic_DNA"/>
</dbReference>
<dbReference type="KEGG" id="brh:RBRH_03894"/>
<name>E5ARY5_MYCRK</name>
<dbReference type="SUPFAM" id="SSF55729">
    <property type="entry name" value="Acyl-CoA N-acyltransferases (Nat)"/>
    <property type="match status" value="1"/>
</dbReference>
<dbReference type="Pfam" id="PF13673">
    <property type="entry name" value="Acetyltransf_10"/>
    <property type="match status" value="1"/>
</dbReference>
<accession>E5ARY5</accession>
<organism evidence="2 3">
    <name type="scientific">Mycetohabitans rhizoxinica (strain DSM 19002 / CIP 109453 / HKI 454)</name>
    <name type="common">Paraburkholderia rhizoxinica</name>
    <dbReference type="NCBI Taxonomy" id="882378"/>
    <lineage>
        <taxon>Bacteria</taxon>
        <taxon>Pseudomonadati</taxon>
        <taxon>Pseudomonadota</taxon>
        <taxon>Betaproteobacteria</taxon>
        <taxon>Burkholderiales</taxon>
        <taxon>Burkholderiaceae</taxon>
        <taxon>Mycetohabitans</taxon>
    </lineage>
</organism>
<gene>
    <name evidence="2" type="ordered locus">RBRH_03894</name>
</gene>
<dbReference type="InterPro" id="IPR000182">
    <property type="entry name" value="GNAT_dom"/>
</dbReference>
<dbReference type="HOGENOM" id="CLU_056607_1_0_4"/>
<dbReference type="AlphaFoldDB" id="E5ARY5"/>
<sequence length="266" mass="29478">MSNSALANRACPHSPVPSFHRVRPLLALQHCGAGGARCYPATPGVFCAWPNEEHIMDWKCCEFGQLSSDELYLILRARNAVLVVENAHVHLDIDGKDKQALHVFAIDTRAQQRSVEGYARLLPGDDIDPETIIDKFLTSAARRDDDTAEQLLRRALSHARERWPGAPVRIHSPIYREAFYSRFGFRKVDGPFLEHGMPYIGMIHSMRDTTLPSRGLLRGVRGLVEPVAGALGSVTQPARAVRADARTESDAYAFSSRLPADSGVNR</sequence>
<dbReference type="Gene3D" id="3.40.630.30">
    <property type="match status" value="1"/>
</dbReference>
<feature type="domain" description="N-acetyltransferase" evidence="1">
    <location>
        <begin position="132"/>
        <end position="203"/>
    </location>
</feature>
<reference evidence="2 3" key="1">
    <citation type="journal article" date="2011" name="J. Bacteriol.">
        <title>Complete genome sequence of Burkholderia rhizoxinica, an endosymbiont of Rhizopus microsporus.</title>
        <authorList>
            <person name="Lackner G."/>
            <person name="Moebius N."/>
            <person name="Partida-Martinez L."/>
            <person name="Hertweck C."/>
        </authorList>
    </citation>
    <scope>NUCLEOTIDE SEQUENCE [LARGE SCALE GENOMIC DNA]</scope>
    <source>
        <strain evidence="3">DSM 19002 / CIP 109453 / HKI 454</strain>
    </source>
</reference>
<evidence type="ECO:0000313" key="2">
    <source>
        <dbReference type="EMBL" id="CBW75367.1"/>
    </source>
</evidence>